<dbReference type="Proteomes" id="UP000479190">
    <property type="component" value="Unassembled WGS sequence"/>
</dbReference>
<organism evidence="1 2">
    <name type="scientific">Trichogramma brassicae</name>
    <dbReference type="NCBI Taxonomy" id="86971"/>
    <lineage>
        <taxon>Eukaryota</taxon>
        <taxon>Metazoa</taxon>
        <taxon>Ecdysozoa</taxon>
        <taxon>Arthropoda</taxon>
        <taxon>Hexapoda</taxon>
        <taxon>Insecta</taxon>
        <taxon>Pterygota</taxon>
        <taxon>Neoptera</taxon>
        <taxon>Endopterygota</taxon>
        <taxon>Hymenoptera</taxon>
        <taxon>Apocrita</taxon>
        <taxon>Proctotrupomorpha</taxon>
        <taxon>Chalcidoidea</taxon>
        <taxon>Trichogrammatidae</taxon>
        <taxon>Trichogramma</taxon>
    </lineage>
</organism>
<dbReference type="EMBL" id="CADCXV010001265">
    <property type="protein sequence ID" value="CAB0043065.1"/>
    <property type="molecule type" value="Genomic_DNA"/>
</dbReference>
<accession>A0A6H5J0F2</accession>
<evidence type="ECO:0000313" key="2">
    <source>
        <dbReference type="Proteomes" id="UP000479190"/>
    </source>
</evidence>
<name>A0A6H5J0F2_9HYME</name>
<gene>
    <name evidence="1" type="ORF">TBRA_LOCUS14653</name>
</gene>
<protein>
    <submittedName>
        <fullName evidence="1">Uncharacterized protein</fullName>
    </submittedName>
</protein>
<sequence length="310" mass="35998">MTRIYLYSEQTKEPPLSRLSLLAGRHGGRGVIECNCPRERPWTVMAANNRYCTSESTRKYARTQQRREAEYCQFALTCSYDTPPQMEGKCTSSHGAHVKTHESRASIKFKHRARSQTHERKSRGNATLYACGVDALLLLCYCSSSLLRHVPELEPILFSRFLLYTYVACIWIYKLTRSIDLETRCVLTDDTLQGRGSLLKNFLVARTRLFRLRQLEYSAGHLRKEKRGKTRECALRANFNITYNIPRSSSSSRHRNLIDFHREHNVRDDDNYDDDFASASIRKLLKILACLFNLTYKLCSSRARCIYLQL</sequence>
<dbReference type="AlphaFoldDB" id="A0A6H5J0F2"/>
<reference evidence="1 2" key="1">
    <citation type="submission" date="2020-02" db="EMBL/GenBank/DDBJ databases">
        <authorList>
            <person name="Ferguson B K."/>
        </authorList>
    </citation>
    <scope>NUCLEOTIDE SEQUENCE [LARGE SCALE GENOMIC DNA]</scope>
</reference>
<evidence type="ECO:0000313" key="1">
    <source>
        <dbReference type="EMBL" id="CAB0043065.1"/>
    </source>
</evidence>
<proteinExistence type="predicted"/>
<keyword evidence="2" id="KW-1185">Reference proteome</keyword>